<dbReference type="EMBL" id="JAUIQD010000002">
    <property type="protein sequence ID" value="KAK3360532.1"/>
    <property type="molecule type" value="Genomic_DNA"/>
</dbReference>
<reference evidence="2" key="1">
    <citation type="journal article" date="2023" name="Mol. Phylogenet. Evol.">
        <title>Genome-scale phylogeny and comparative genomics of the fungal order Sordariales.</title>
        <authorList>
            <person name="Hensen N."/>
            <person name="Bonometti L."/>
            <person name="Westerberg I."/>
            <person name="Brannstrom I.O."/>
            <person name="Guillou S."/>
            <person name="Cros-Aarteil S."/>
            <person name="Calhoun S."/>
            <person name="Haridas S."/>
            <person name="Kuo A."/>
            <person name="Mondo S."/>
            <person name="Pangilinan J."/>
            <person name="Riley R."/>
            <person name="LaButti K."/>
            <person name="Andreopoulos B."/>
            <person name="Lipzen A."/>
            <person name="Chen C."/>
            <person name="Yan M."/>
            <person name="Daum C."/>
            <person name="Ng V."/>
            <person name="Clum A."/>
            <person name="Steindorff A."/>
            <person name="Ohm R.A."/>
            <person name="Martin F."/>
            <person name="Silar P."/>
            <person name="Natvig D.O."/>
            <person name="Lalanne C."/>
            <person name="Gautier V."/>
            <person name="Ament-Velasquez S.L."/>
            <person name="Kruys A."/>
            <person name="Hutchinson M.I."/>
            <person name="Powell A.J."/>
            <person name="Barry K."/>
            <person name="Miller A.N."/>
            <person name="Grigoriev I.V."/>
            <person name="Debuchy R."/>
            <person name="Gladieux P."/>
            <person name="Hiltunen Thoren M."/>
            <person name="Johannesson H."/>
        </authorList>
    </citation>
    <scope>NUCLEOTIDE SEQUENCE</scope>
    <source>
        <strain evidence="2">CBS 955.72</strain>
    </source>
</reference>
<evidence type="ECO:0000313" key="3">
    <source>
        <dbReference type="Proteomes" id="UP001275084"/>
    </source>
</evidence>
<dbReference type="AlphaFoldDB" id="A0AAJ0MIZ0"/>
<evidence type="ECO:0000313" key="2">
    <source>
        <dbReference type="EMBL" id="KAK3360532.1"/>
    </source>
</evidence>
<evidence type="ECO:0008006" key="4">
    <source>
        <dbReference type="Google" id="ProtNLM"/>
    </source>
</evidence>
<dbReference type="GO" id="GO:0051537">
    <property type="term" value="F:2 iron, 2 sulfur cluster binding"/>
    <property type="evidence" value="ECO:0007669"/>
    <property type="project" value="InterPro"/>
</dbReference>
<protein>
    <recommendedName>
        <fullName evidence="4">Rieske domain-containing protein</fullName>
    </recommendedName>
</protein>
<sequence length="126" mass="13530">MKLDLWEEEEKNENEDGARGDGGGNKRAEKEETDMAKAASKDDFKCVICDISVNSRGSLTGHYTQGRIRESSGLYLKGVVCWNAAEKSFDCPVHGSRFSSEGIGVSGPAKANLGPVDHPGKIAQEA</sequence>
<accession>A0AAJ0MIZ0</accession>
<evidence type="ECO:0000256" key="1">
    <source>
        <dbReference type="SAM" id="MobiDB-lite"/>
    </source>
</evidence>
<dbReference type="InterPro" id="IPR036922">
    <property type="entry name" value="Rieske_2Fe-2S_sf"/>
</dbReference>
<dbReference type="Gene3D" id="2.102.10.10">
    <property type="entry name" value="Rieske [2Fe-2S] iron-sulphur domain"/>
    <property type="match status" value="1"/>
</dbReference>
<reference evidence="2" key="2">
    <citation type="submission" date="2023-06" db="EMBL/GenBank/DDBJ databases">
        <authorList>
            <consortium name="Lawrence Berkeley National Laboratory"/>
            <person name="Haridas S."/>
            <person name="Hensen N."/>
            <person name="Bonometti L."/>
            <person name="Westerberg I."/>
            <person name="Brannstrom I.O."/>
            <person name="Guillou S."/>
            <person name="Cros-Aarteil S."/>
            <person name="Calhoun S."/>
            <person name="Kuo A."/>
            <person name="Mondo S."/>
            <person name="Pangilinan J."/>
            <person name="Riley R."/>
            <person name="Labutti K."/>
            <person name="Andreopoulos B."/>
            <person name="Lipzen A."/>
            <person name="Chen C."/>
            <person name="Yanf M."/>
            <person name="Daum C."/>
            <person name="Ng V."/>
            <person name="Clum A."/>
            <person name="Steindorff A."/>
            <person name="Ohm R."/>
            <person name="Martin F."/>
            <person name="Silar P."/>
            <person name="Natvig D."/>
            <person name="Lalanne C."/>
            <person name="Gautier V."/>
            <person name="Ament-Velasquez S.L."/>
            <person name="Kruys A."/>
            <person name="Hutchinson M.I."/>
            <person name="Powell A.J."/>
            <person name="Barry K."/>
            <person name="Miller A.N."/>
            <person name="Grigoriev I.V."/>
            <person name="Debuchy R."/>
            <person name="Gladieux P."/>
            <person name="Thoren M.H."/>
            <person name="Johannesson H."/>
        </authorList>
    </citation>
    <scope>NUCLEOTIDE SEQUENCE</scope>
    <source>
        <strain evidence="2">CBS 955.72</strain>
    </source>
</reference>
<name>A0AAJ0MIZ0_9PEZI</name>
<organism evidence="2 3">
    <name type="scientific">Lasiosphaeria hispida</name>
    <dbReference type="NCBI Taxonomy" id="260671"/>
    <lineage>
        <taxon>Eukaryota</taxon>
        <taxon>Fungi</taxon>
        <taxon>Dikarya</taxon>
        <taxon>Ascomycota</taxon>
        <taxon>Pezizomycotina</taxon>
        <taxon>Sordariomycetes</taxon>
        <taxon>Sordariomycetidae</taxon>
        <taxon>Sordariales</taxon>
        <taxon>Lasiosphaeriaceae</taxon>
        <taxon>Lasiosphaeria</taxon>
    </lineage>
</organism>
<gene>
    <name evidence="2" type="ORF">B0T25DRAFT_565413</name>
</gene>
<comment type="caution">
    <text evidence="2">The sequence shown here is derived from an EMBL/GenBank/DDBJ whole genome shotgun (WGS) entry which is preliminary data.</text>
</comment>
<feature type="region of interest" description="Disordered" evidence="1">
    <location>
        <begin position="1"/>
        <end position="36"/>
    </location>
</feature>
<dbReference type="SUPFAM" id="SSF50022">
    <property type="entry name" value="ISP domain"/>
    <property type="match status" value="1"/>
</dbReference>
<keyword evidence="3" id="KW-1185">Reference proteome</keyword>
<feature type="compositionally biased region" description="Acidic residues" evidence="1">
    <location>
        <begin position="1"/>
        <end position="13"/>
    </location>
</feature>
<dbReference type="Proteomes" id="UP001275084">
    <property type="component" value="Unassembled WGS sequence"/>
</dbReference>
<feature type="compositionally biased region" description="Basic and acidic residues" evidence="1">
    <location>
        <begin position="14"/>
        <end position="36"/>
    </location>
</feature>
<proteinExistence type="predicted"/>